<comment type="caution">
    <text evidence="3">The sequence shown here is derived from an EMBL/GenBank/DDBJ whole genome shotgun (WGS) entry which is preliminary data.</text>
</comment>
<dbReference type="GO" id="GO:0070297">
    <property type="term" value="P:regulation of phosphorelay signal transduction system"/>
    <property type="evidence" value="ECO:0007669"/>
    <property type="project" value="TreeGrafter"/>
</dbReference>
<dbReference type="Pfam" id="PF00300">
    <property type="entry name" value="His_Phos_1"/>
    <property type="match status" value="1"/>
</dbReference>
<dbReference type="AlphaFoldDB" id="A0A426UU98"/>
<protein>
    <submittedName>
        <fullName evidence="3">Histidine phosphatase family protein</fullName>
    </submittedName>
</protein>
<sequence length="196" mass="20742">MGEIVLIRHGETTWSASGRHTSVTDLELTDNGVAQAKALGPLLAGRRFAAVWSSPRKRALVTAGLAGLEVSAVVPELAEWAYGDFEGLTSEEIQADDPEWTLWTHGGRGEGGERPEAVAERLDRALAAAEPLLDGGDVAFIAHGHSLRVAAARWLGRPARDGRDFRIDTASIGALGYEHGGHAISMWNLTAAMAAG</sequence>
<dbReference type="SMART" id="SM00855">
    <property type="entry name" value="PGAM"/>
    <property type="match status" value="1"/>
</dbReference>
<accession>A0A426UU98</accession>
<dbReference type="Proteomes" id="UP000277256">
    <property type="component" value="Unassembled WGS sequence"/>
</dbReference>
<keyword evidence="4" id="KW-1185">Reference proteome</keyword>
<dbReference type="PANTHER" id="PTHR48100">
    <property type="entry name" value="BROAD-SPECIFICITY PHOSPHATASE YOR283W-RELATED"/>
    <property type="match status" value="1"/>
</dbReference>
<organism evidence="3 4">
    <name type="scientific">Glycomyces terrestris</name>
    <dbReference type="NCBI Taxonomy" id="2493553"/>
    <lineage>
        <taxon>Bacteria</taxon>
        <taxon>Bacillati</taxon>
        <taxon>Actinomycetota</taxon>
        <taxon>Actinomycetes</taxon>
        <taxon>Glycomycetales</taxon>
        <taxon>Glycomycetaceae</taxon>
        <taxon>Glycomyces</taxon>
    </lineage>
</organism>
<dbReference type="InterPro" id="IPR013078">
    <property type="entry name" value="His_Pase_superF_clade-1"/>
</dbReference>
<feature type="active site" description="Tele-phosphohistidine intermediate" evidence="1">
    <location>
        <position position="9"/>
    </location>
</feature>
<dbReference type="GO" id="GO:0101006">
    <property type="term" value="F:protein histidine phosphatase activity"/>
    <property type="evidence" value="ECO:0007669"/>
    <property type="project" value="TreeGrafter"/>
</dbReference>
<feature type="binding site" evidence="2">
    <location>
        <begin position="79"/>
        <end position="82"/>
    </location>
    <ligand>
        <name>substrate</name>
    </ligand>
</feature>
<dbReference type="PANTHER" id="PTHR48100:SF15">
    <property type="entry name" value="SEDOHEPTULOSE 1,7-BISPHOSPHATASE"/>
    <property type="match status" value="1"/>
</dbReference>
<evidence type="ECO:0000256" key="1">
    <source>
        <dbReference type="PIRSR" id="PIRSR613078-1"/>
    </source>
</evidence>
<evidence type="ECO:0000256" key="2">
    <source>
        <dbReference type="PIRSR" id="PIRSR613078-2"/>
    </source>
</evidence>
<reference evidence="3 4" key="1">
    <citation type="submission" date="2018-12" db="EMBL/GenBank/DDBJ databases">
        <title>Glycomyces sp. YIM 121974 draft genome.</title>
        <authorList>
            <person name="Li Q."/>
        </authorList>
    </citation>
    <scope>NUCLEOTIDE SEQUENCE [LARGE SCALE GENOMIC DNA]</scope>
    <source>
        <strain evidence="3 4">YIM 121974</strain>
    </source>
</reference>
<feature type="binding site" evidence="2">
    <location>
        <position position="58"/>
    </location>
    <ligand>
        <name>substrate</name>
    </ligand>
</feature>
<dbReference type="SUPFAM" id="SSF53254">
    <property type="entry name" value="Phosphoglycerate mutase-like"/>
    <property type="match status" value="1"/>
</dbReference>
<dbReference type="OrthoDB" id="4697614at2"/>
<dbReference type="InterPro" id="IPR050275">
    <property type="entry name" value="PGM_Phosphatase"/>
</dbReference>
<dbReference type="InterPro" id="IPR029033">
    <property type="entry name" value="His_PPase_superfam"/>
</dbReference>
<name>A0A426UU98_9ACTN</name>
<gene>
    <name evidence="3" type="ORF">EIW28_19380</name>
</gene>
<evidence type="ECO:0000313" key="4">
    <source>
        <dbReference type="Proteomes" id="UP000277256"/>
    </source>
</evidence>
<feature type="active site" description="Proton donor/acceptor" evidence="1">
    <location>
        <position position="79"/>
    </location>
</feature>
<dbReference type="EMBL" id="RSEB01000005">
    <property type="protein sequence ID" value="RRR97555.1"/>
    <property type="molecule type" value="Genomic_DNA"/>
</dbReference>
<evidence type="ECO:0000313" key="3">
    <source>
        <dbReference type="EMBL" id="RRR97555.1"/>
    </source>
</evidence>
<dbReference type="RefSeq" id="WP_125249352.1">
    <property type="nucleotide sequence ID" value="NZ_RSEB01000005.1"/>
</dbReference>
<dbReference type="CDD" id="cd07067">
    <property type="entry name" value="HP_PGM_like"/>
    <property type="match status" value="1"/>
</dbReference>
<dbReference type="Gene3D" id="3.40.50.1240">
    <property type="entry name" value="Phosphoglycerate mutase-like"/>
    <property type="match status" value="1"/>
</dbReference>
<proteinExistence type="predicted"/>